<dbReference type="EMBL" id="LCOK01000007">
    <property type="protein sequence ID" value="KKU77079.1"/>
    <property type="molecule type" value="Genomic_DNA"/>
</dbReference>
<name>A0A0G1T5J3_9BACT</name>
<comment type="caution">
    <text evidence="1">The sequence shown here is derived from an EMBL/GenBank/DDBJ whole genome shotgun (WGS) entry which is preliminary data.</text>
</comment>
<proteinExistence type="predicted"/>
<evidence type="ECO:0000313" key="2">
    <source>
        <dbReference type="Proteomes" id="UP000034682"/>
    </source>
</evidence>
<evidence type="ECO:0000313" key="1">
    <source>
        <dbReference type="EMBL" id="KKU77079.1"/>
    </source>
</evidence>
<dbReference type="AlphaFoldDB" id="A0A0G1T5J3"/>
<sequence length="170" mass="19589">MHRDCLKCRKTYSGSVVGAWHYQATKTKIGYFGGQCGCGGKLGDSYTWHGLLDEQKKVYSKDDLKWRKSLTAKQYQEIFGGPSNATLNFFDYAELFLAKSPKDARKKFLRLYRAMQKDTNGKARLINARFQEWEKGMFCASYSLETAGSVLSLMNRLELARRRLGVKRYH</sequence>
<accession>A0A0G1T5J3</accession>
<organism evidence="1 2">
    <name type="scientific">Candidatus Giovannonibacteria bacterium GW2011_GWB1_47_6b</name>
    <dbReference type="NCBI Taxonomy" id="1618655"/>
    <lineage>
        <taxon>Bacteria</taxon>
        <taxon>Candidatus Giovannoniibacteriota</taxon>
    </lineage>
</organism>
<dbReference type="Proteomes" id="UP000034682">
    <property type="component" value="Unassembled WGS sequence"/>
</dbReference>
<protein>
    <submittedName>
        <fullName evidence="1">Uncharacterized protein</fullName>
    </submittedName>
</protein>
<gene>
    <name evidence="1" type="ORF">UY02_C0007G0015</name>
</gene>
<reference evidence="1 2" key="1">
    <citation type="journal article" date="2015" name="Nature">
        <title>rRNA introns, odd ribosomes, and small enigmatic genomes across a large radiation of phyla.</title>
        <authorList>
            <person name="Brown C.T."/>
            <person name="Hug L.A."/>
            <person name="Thomas B.C."/>
            <person name="Sharon I."/>
            <person name="Castelle C.J."/>
            <person name="Singh A."/>
            <person name="Wilkins M.J."/>
            <person name="Williams K.H."/>
            <person name="Banfield J.F."/>
        </authorList>
    </citation>
    <scope>NUCLEOTIDE SEQUENCE [LARGE SCALE GENOMIC DNA]</scope>
</reference>